<dbReference type="Pfam" id="PF09493">
    <property type="entry name" value="DUF2389"/>
    <property type="match status" value="1"/>
</dbReference>
<dbReference type="InterPro" id="IPR012663">
    <property type="entry name" value="CHP02450_Tryp"/>
</dbReference>
<accession>A0A1E7Q9P0</accession>
<dbReference type="NCBIfam" id="TIGR02450">
    <property type="entry name" value="TIGR02450 family Trp-rich protein"/>
    <property type="match status" value="1"/>
</dbReference>
<reference evidence="2" key="1">
    <citation type="submission" date="2016-09" db="EMBL/GenBank/DDBJ databases">
        <authorList>
            <person name="Wan X."/>
            <person name="Hou S."/>
        </authorList>
    </citation>
    <scope>NUCLEOTIDE SEQUENCE [LARGE SCALE GENOMIC DNA]</scope>
    <source>
        <strain evidence="2">KH87</strain>
    </source>
</reference>
<evidence type="ECO:0008006" key="3">
    <source>
        <dbReference type="Google" id="ProtNLM"/>
    </source>
</evidence>
<sequence>MNKINPKKLLSSKWTAVNPVNKEKHFLITELEFDQEDNVIYCLIEAVYSKRVAMIEWQALKDNKNWLQGWL</sequence>
<dbReference type="EMBL" id="MKEK01000001">
    <property type="protein sequence ID" value="OEY70899.1"/>
    <property type="molecule type" value="Genomic_DNA"/>
</dbReference>
<comment type="caution">
    <text evidence="1">The sequence shown here is derived from an EMBL/GenBank/DDBJ whole genome shotgun (WGS) entry which is preliminary data.</text>
</comment>
<name>A0A1E7Q9P0_9GAMM</name>
<dbReference type="AlphaFoldDB" id="A0A1E7Q9P0"/>
<dbReference type="STRING" id="1628148.BI198_02290"/>
<protein>
    <recommendedName>
        <fullName evidence="3">TIGR02450 family Trp-rich protein</fullName>
    </recommendedName>
</protein>
<dbReference type="OrthoDB" id="5592973at2"/>
<organism evidence="1 2">
    <name type="scientific">Rheinheimera salexigens</name>
    <dbReference type="NCBI Taxonomy" id="1628148"/>
    <lineage>
        <taxon>Bacteria</taxon>
        <taxon>Pseudomonadati</taxon>
        <taxon>Pseudomonadota</taxon>
        <taxon>Gammaproteobacteria</taxon>
        <taxon>Chromatiales</taxon>
        <taxon>Chromatiaceae</taxon>
        <taxon>Rheinheimera</taxon>
    </lineage>
</organism>
<evidence type="ECO:0000313" key="2">
    <source>
        <dbReference type="Proteomes" id="UP000242258"/>
    </source>
</evidence>
<dbReference type="RefSeq" id="WP_070050571.1">
    <property type="nucleotide sequence ID" value="NZ_CBCSDO010000001.1"/>
</dbReference>
<gene>
    <name evidence="1" type="ORF">BI198_02290</name>
</gene>
<dbReference type="Proteomes" id="UP000242258">
    <property type="component" value="Unassembled WGS sequence"/>
</dbReference>
<evidence type="ECO:0000313" key="1">
    <source>
        <dbReference type="EMBL" id="OEY70899.1"/>
    </source>
</evidence>
<keyword evidence="2" id="KW-1185">Reference proteome</keyword>
<proteinExistence type="predicted"/>